<gene>
    <name evidence="1" type="ORF">JCM31447_31300</name>
</gene>
<reference evidence="1 2" key="1">
    <citation type="submission" date="2018-12" db="EMBL/GenBank/DDBJ databases">
        <title>Rubrispira sanarue gen. nov., sp., nov., a member of the order Silvanigrellales, isolated from a brackish lake in Hamamatsu Japan.</title>
        <authorList>
            <person name="Maejima Y."/>
            <person name="Iino T."/>
            <person name="Muraguchi Y."/>
            <person name="Fukuda K."/>
            <person name="Nojiri H."/>
            <person name="Ohkuma M."/>
            <person name="Moriuchi R."/>
            <person name="Dohra H."/>
            <person name="Kimbara K."/>
            <person name="Shintani M."/>
        </authorList>
    </citation>
    <scope>NUCLEOTIDE SEQUENCE [LARGE SCALE GENOMIC DNA]</scope>
    <source>
        <strain evidence="1 2">RF1110005</strain>
        <plasmid evidence="1 2">79K</plasmid>
    </source>
</reference>
<dbReference type="AlphaFoldDB" id="A0A4P2VMM0"/>
<keyword evidence="2" id="KW-1185">Reference proteome</keyword>
<organism evidence="1 2">
    <name type="scientific">Fluviispira sanaruensis</name>
    <dbReference type="NCBI Taxonomy" id="2493639"/>
    <lineage>
        <taxon>Bacteria</taxon>
        <taxon>Pseudomonadati</taxon>
        <taxon>Bdellovibrionota</taxon>
        <taxon>Oligoflexia</taxon>
        <taxon>Silvanigrellales</taxon>
        <taxon>Silvanigrellaceae</taxon>
        <taxon>Fluviispira</taxon>
    </lineage>
</organism>
<protein>
    <submittedName>
        <fullName evidence="1">Uncharacterized protein</fullName>
    </submittedName>
</protein>
<dbReference type="EMBL" id="AP019369">
    <property type="protein sequence ID" value="BBH54656.1"/>
    <property type="molecule type" value="Genomic_DNA"/>
</dbReference>
<accession>A0A4P2VMM0</accession>
<evidence type="ECO:0000313" key="2">
    <source>
        <dbReference type="Proteomes" id="UP000291236"/>
    </source>
</evidence>
<dbReference type="KEGG" id="sbf:JCM31447_31300"/>
<proteinExistence type="predicted"/>
<keyword evidence="1" id="KW-0614">Plasmid</keyword>
<dbReference type="OrthoDB" id="613638at2"/>
<dbReference type="Proteomes" id="UP000291236">
    <property type="component" value="Plasmid 79K"/>
</dbReference>
<dbReference type="RefSeq" id="WP_130613081.1">
    <property type="nucleotide sequence ID" value="NZ_AP019369.1"/>
</dbReference>
<name>A0A4P2VMM0_FLUSA</name>
<dbReference type="SUPFAM" id="SSF53474">
    <property type="entry name" value="alpha/beta-Hydrolases"/>
    <property type="match status" value="1"/>
</dbReference>
<sequence length="188" mass="21755">MSLIVIPTPGLKRALTGKYGYSTYLHYNILCNEMTRDNYSSKNDYGFIDIQNERCSSFPKYNIDKYNKIDFKKSNFKTIIVYGDADTSTTPAFAQNLSKQFPESNKLVLSLENLAHAPFSFSVDYSEFYEDKFYEGEKCRNEILDSFFKGFDTWPDVSCASKLYPPIYSSEKGLTSFEKLINEFVLYI</sequence>
<geneLocation type="plasmid" evidence="1 2">
    <name>79K</name>
</geneLocation>
<evidence type="ECO:0000313" key="1">
    <source>
        <dbReference type="EMBL" id="BBH54656.1"/>
    </source>
</evidence>
<dbReference type="InterPro" id="IPR029058">
    <property type="entry name" value="AB_hydrolase_fold"/>
</dbReference>
<dbReference type="GeneID" id="39493303"/>